<dbReference type="InterPro" id="IPR001387">
    <property type="entry name" value="Cro/C1-type_HTH"/>
</dbReference>
<dbReference type="EMBL" id="JBHTIW010000058">
    <property type="protein sequence ID" value="MFD0924075.1"/>
    <property type="molecule type" value="Genomic_DNA"/>
</dbReference>
<dbReference type="Pfam" id="PF19054">
    <property type="entry name" value="DUF5753"/>
    <property type="match status" value="1"/>
</dbReference>
<dbReference type="PROSITE" id="PS50943">
    <property type="entry name" value="HTH_CROC1"/>
    <property type="match status" value="1"/>
</dbReference>
<reference evidence="3" key="1">
    <citation type="journal article" date="2019" name="Int. J. Syst. Evol. Microbiol.">
        <title>The Global Catalogue of Microorganisms (GCM) 10K type strain sequencing project: providing services to taxonomists for standard genome sequencing and annotation.</title>
        <authorList>
            <consortium name="The Broad Institute Genomics Platform"/>
            <consortium name="The Broad Institute Genome Sequencing Center for Infectious Disease"/>
            <person name="Wu L."/>
            <person name="Ma J."/>
        </authorList>
    </citation>
    <scope>NUCLEOTIDE SEQUENCE [LARGE SCALE GENOMIC DNA]</scope>
    <source>
        <strain evidence="3">CCUG 56401</strain>
    </source>
</reference>
<comment type="caution">
    <text evidence="2">The sequence shown here is derived from an EMBL/GenBank/DDBJ whole genome shotgun (WGS) entry which is preliminary data.</text>
</comment>
<dbReference type="InterPro" id="IPR043917">
    <property type="entry name" value="DUF5753"/>
</dbReference>
<organism evidence="2 3">
    <name type="scientific">Saccharopolyspora rosea</name>
    <dbReference type="NCBI Taxonomy" id="524884"/>
    <lineage>
        <taxon>Bacteria</taxon>
        <taxon>Bacillati</taxon>
        <taxon>Actinomycetota</taxon>
        <taxon>Actinomycetes</taxon>
        <taxon>Pseudonocardiales</taxon>
        <taxon>Pseudonocardiaceae</taxon>
        <taxon>Saccharopolyspora</taxon>
    </lineage>
</organism>
<dbReference type="CDD" id="cd00093">
    <property type="entry name" value="HTH_XRE"/>
    <property type="match status" value="1"/>
</dbReference>
<dbReference type="Gene3D" id="1.10.260.40">
    <property type="entry name" value="lambda repressor-like DNA-binding domains"/>
    <property type="match status" value="1"/>
</dbReference>
<sequence>MSENGRVSQIGLGVQLRKLREKAGMTTRSVANALGISPSSVNRTELGQRLPGRDEVAALCALYGVTGEHKVLLVERAGKSSKSAWLELASRVSDQQATMMILEKEAFSIVGVENAVVPGLVQTAEYARLLMSMSDVPGHDVESRVGARLGRQAVLSRPDGPAVSFFVDEAVLHRTLGEPRMLRDQLETLLVVQRRDNVSLRVIPLGAGPHPALDGSFSLYELPDGSVHVFAEARYFAVALTEPADVEPFVKACTDLDNCALDKQDSTCLIKDALGRLHDD</sequence>
<evidence type="ECO:0000259" key="1">
    <source>
        <dbReference type="PROSITE" id="PS50943"/>
    </source>
</evidence>
<evidence type="ECO:0000313" key="2">
    <source>
        <dbReference type="EMBL" id="MFD0924075.1"/>
    </source>
</evidence>
<gene>
    <name evidence="2" type="ORF">ACFQ16_30395</name>
</gene>
<dbReference type="Pfam" id="PF13560">
    <property type="entry name" value="HTH_31"/>
    <property type="match status" value="1"/>
</dbReference>
<evidence type="ECO:0000313" key="3">
    <source>
        <dbReference type="Proteomes" id="UP001597018"/>
    </source>
</evidence>
<proteinExistence type="predicted"/>
<name>A0ABW3G3G5_9PSEU</name>
<dbReference type="InterPro" id="IPR010982">
    <property type="entry name" value="Lambda_DNA-bd_dom_sf"/>
</dbReference>
<protein>
    <submittedName>
        <fullName evidence="2">Helix-turn-helix domain-containing protein</fullName>
    </submittedName>
</protein>
<dbReference type="SUPFAM" id="SSF47413">
    <property type="entry name" value="lambda repressor-like DNA-binding domains"/>
    <property type="match status" value="1"/>
</dbReference>
<dbReference type="RefSeq" id="WP_345601712.1">
    <property type="nucleotide sequence ID" value="NZ_BAABLT010000047.1"/>
</dbReference>
<dbReference type="Proteomes" id="UP001597018">
    <property type="component" value="Unassembled WGS sequence"/>
</dbReference>
<keyword evidence="3" id="KW-1185">Reference proteome</keyword>
<feature type="domain" description="HTH cro/C1-type" evidence="1">
    <location>
        <begin position="16"/>
        <end position="69"/>
    </location>
</feature>
<accession>A0ABW3G3G5</accession>
<dbReference type="SMART" id="SM00530">
    <property type="entry name" value="HTH_XRE"/>
    <property type="match status" value="1"/>
</dbReference>